<evidence type="ECO:0000256" key="5">
    <source>
        <dbReference type="ARBA" id="ARBA00022741"/>
    </source>
</evidence>
<evidence type="ECO:0000259" key="12">
    <source>
        <dbReference type="Pfam" id="PF07730"/>
    </source>
</evidence>
<evidence type="ECO:0000256" key="4">
    <source>
        <dbReference type="ARBA" id="ARBA00022679"/>
    </source>
</evidence>
<evidence type="ECO:0000256" key="7">
    <source>
        <dbReference type="ARBA" id="ARBA00022840"/>
    </source>
</evidence>
<dbReference type="Pfam" id="PF07730">
    <property type="entry name" value="HisKA_3"/>
    <property type="match status" value="1"/>
</dbReference>
<evidence type="ECO:0000256" key="10">
    <source>
        <dbReference type="SAM" id="Phobius"/>
    </source>
</evidence>
<organism evidence="13 14">
    <name type="scientific">Streptacidiphilus alkalitolerans</name>
    <dbReference type="NCBI Taxonomy" id="3342712"/>
    <lineage>
        <taxon>Bacteria</taxon>
        <taxon>Bacillati</taxon>
        <taxon>Actinomycetota</taxon>
        <taxon>Actinomycetes</taxon>
        <taxon>Kitasatosporales</taxon>
        <taxon>Streptomycetaceae</taxon>
        <taxon>Streptacidiphilus</taxon>
    </lineage>
</organism>
<name>A0ABV6X0K3_9ACTN</name>
<feature type="region of interest" description="Disordered" evidence="9">
    <location>
        <begin position="291"/>
        <end position="312"/>
    </location>
</feature>
<feature type="domain" description="Histidine kinase/HSP90-like ATPase" evidence="11">
    <location>
        <begin position="348"/>
        <end position="435"/>
    </location>
</feature>
<keyword evidence="10" id="KW-0812">Transmembrane</keyword>
<comment type="caution">
    <text evidence="13">The sequence shown here is derived from an EMBL/GenBank/DDBJ whole genome shotgun (WGS) entry which is preliminary data.</text>
</comment>
<dbReference type="EC" id="2.7.13.3" evidence="2"/>
<dbReference type="PANTHER" id="PTHR24421:SF10">
    <property type="entry name" value="NITRATE_NITRITE SENSOR PROTEIN NARQ"/>
    <property type="match status" value="1"/>
</dbReference>
<evidence type="ECO:0000313" key="14">
    <source>
        <dbReference type="Proteomes" id="UP001592530"/>
    </source>
</evidence>
<proteinExistence type="predicted"/>
<evidence type="ECO:0000256" key="6">
    <source>
        <dbReference type="ARBA" id="ARBA00022777"/>
    </source>
</evidence>
<keyword evidence="10" id="KW-0472">Membrane</keyword>
<dbReference type="Gene3D" id="1.20.5.1930">
    <property type="match status" value="1"/>
</dbReference>
<evidence type="ECO:0000259" key="11">
    <source>
        <dbReference type="Pfam" id="PF02518"/>
    </source>
</evidence>
<dbReference type="CDD" id="cd16917">
    <property type="entry name" value="HATPase_UhpB-NarQ-NarX-like"/>
    <property type="match status" value="1"/>
</dbReference>
<feature type="transmembrane region" description="Helical" evidence="10">
    <location>
        <begin position="178"/>
        <end position="196"/>
    </location>
</feature>
<dbReference type="InterPro" id="IPR003594">
    <property type="entry name" value="HATPase_dom"/>
</dbReference>
<feature type="transmembrane region" description="Helical" evidence="10">
    <location>
        <begin position="124"/>
        <end position="146"/>
    </location>
</feature>
<feature type="domain" description="Signal transduction histidine kinase subgroup 3 dimerisation and phosphoacceptor" evidence="12">
    <location>
        <begin position="225"/>
        <end position="287"/>
    </location>
</feature>
<keyword evidence="3" id="KW-0597">Phosphoprotein</keyword>
<evidence type="ECO:0000256" key="3">
    <source>
        <dbReference type="ARBA" id="ARBA00022553"/>
    </source>
</evidence>
<dbReference type="RefSeq" id="WP_380552834.1">
    <property type="nucleotide sequence ID" value="NZ_JBHEZY010000004.1"/>
</dbReference>
<accession>A0ABV6X0K3</accession>
<keyword evidence="10" id="KW-1133">Transmembrane helix</keyword>
<keyword evidence="7" id="KW-0067">ATP-binding</keyword>
<evidence type="ECO:0000313" key="13">
    <source>
        <dbReference type="EMBL" id="MFC1431794.1"/>
    </source>
</evidence>
<protein>
    <recommendedName>
        <fullName evidence="2">histidine kinase</fullName>
        <ecNumber evidence="2">2.7.13.3</ecNumber>
    </recommendedName>
</protein>
<dbReference type="PANTHER" id="PTHR24421">
    <property type="entry name" value="NITRATE/NITRITE SENSOR PROTEIN NARX-RELATED"/>
    <property type="match status" value="1"/>
</dbReference>
<dbReference type="Gene3D" id="3.30.565.10">
    <property type="entry name" value="Histidine kinase-like ATPase, C-terminal domain"/>
    <property type="match status" value="1"/>
</dbReference>
<dbReference type="InterPro" id="IPR050482">
    <property type="entry name" value="Sensor_HK_TwoCompSys"/>
</dbReference>
<keyword evidence="5" id="KW-0547">Nucleotide-binding</keyword>
<gene>
    <name evidence="13" type="ORF">ACEZDB_14175</name>
</gene>
<evidence type="ECO:0000256" key="2">
    <source>
        <dbReference type="ARBA" id="ARBA00012438"/>
    </source>
</evidence>
<evidence type="ECO:0000256" key="8">
    <source>
        <dbReference type="ARBA" id="ARBA00023012"/>
    </source>
</evidence>
<feature type="transmembrane region" description="Helical" evidence="10">
    <location>
        <begin position="153"/>
        <end position="172"/>
    </location>
</feature>
<dbReference type="SUPFAM" id="SSF55874">
    <property type="entry name" value="ATPase domain of HSP90 chaperone/DNA topoisomerase II/histidine kinase"/>
    <property type="match status" value="1"/>
</dbReference>
<keyword evidence="4" id="KW-0808">Transferase</keyword>
<comment type="catalytic activity">
    <reaction evidence="1">
        <text>ATP + protein L-histidine = ADP + protein N-phospho-L-histidine.</text>
        <dbReference type="EC" id="2.7.13.3"/>
    </reaction>
</comment>
<dbReference type="Pfam" id="PF02518">
    <property type="entry name" value="HATPase_c"/>
    <property type="match status" value="1"/>
</dbReference>
<reference evidence="13 14" key="1">
    <citation type="submission" date="2024-09" db="EMBL/GenBank/DDBJ databases">
        <authorList>
            <person name="Lee S.D."/>
        </authorList>
    </citation>
    <scope>NUCLEOTIDE SEQUENCE [LARGE SCALE GENOMIC DNA]</scope>
    <source>
        <strain evidence="13 14">N1-3</strain>
    </source>
</reference>
<evidence type="ECO:0000256" key="1">
    <source>
        <dbReference type="ARBA" id="ARBA00000085"/>
    </source>
</evidence>
<dbReference type="Proteomes" id="UP001592530">
    <property type="component" value="Unassembled WGS sequence"/>
</dbReference>
<dbReference type="InterPro" id="IPR011712">
    <property type="entry name" value="Sig_transdc_His_kin_sub3_dim/P"/>
</dbReference>
<keyword evidence="8" id="KW-0902">Two-component regulatory system</keyword>
<keyword evidence="6 13" id="KW-0418">Kinase</keyword>
<sequence length="439" mass="46587">MDILQGRELGRHVRAVLRTERQSPVLPRWSLRADMIFALLVTAVVLLSLRHSVIAWQDPRASPMPGIPPLAPRPPDPAQFGPPVLPVAPDAKDYVVPALAGLALSARRRFPLATFWVVLVSVEVAYYLPTFAAVLTCGLAICAAAIHGRNPATVMGSFVLGALLVTTTFQNATPTLRGLLVMMLVLGLLGGVGRFWQLRLAATRLRFTELQEEQAAAMRRAVEEERSRIASELHDVVTHNVSVMVIQAGAARTVLDSSPELAKEALLAVEAGGRAAMAELRHVMGLLAVSGTGGNREPANGRPSSDELEPQPGLGQLTALVQRVRGAGLPVTLSLSLPPEPLLSGVDLTAYRVVQEALTNTIKHAAGAASAITIDHDEQALTIEVVDTGGTPAVHSLSGNSRGLLGLRERLAVYGGTLDAGRTIGGGYRIMARIPWSTT</sequence>
<dbReference type="EMBL" id="JBHEZY010000004">
    <property type="protein sequence ID" value="MFC1431794.1"/>
    <property type="molecule type" value="Genomic_DNA"/>
</dbReference>
<feature type="transmembrane region" description="Helical" evidence="10">
    <location>
        <begin position="36"/>
        <end position="56"/>
    </location>
</feature>
<dbReference type="GO" id="GO:0016301">
    <property type="term" value="F:kinase activity"/>
    <property type="evidence" value="ECO:0007669"/>
    <property type="project" value="UniProtKB-KW"/>
</dbReference>
<evidence type="ECO:0000256" key="9">
    <source>
        <dbReference type="SAM" id="MobiDB-lite"/>
    </source>
</evidence>
<dbReference type="InterPro" id="IPR036890">
    <property type="entry name" value="HATPase_C_sf"/>
</dbReference>